<evidence type="ECO:0000313" key="3">
    <source>
        <dbReference type="Proteomes" id="UP000638918"/>
    </source>
</evidence>
<gene>
    <name evidence="2" type="ORF">H9656_01875</name>
</gene>
<proteinExistence type="predicted"/>
<evidence type="ECO:0000313" key="2">
    <source>
        <dbReference type="EMBL" id="MBD7940128.1"/>
    </source>
</evidence>
<name>A0ABR8QX61_9CAUL</name>
<evidence type="ECO:0000256" key="1">
    <source>
        <dbReference type="SAM" id="MobiDB-lite"/>
    </source>
</evidence>
<organism evidence="2 3">
    <name type="scientific">Brevundimonas guildfordensis</name>
    <dbReference type="NCBI Taxonomy" id="2762241"/>
    <lineage>
        <taxon>Bacteria</taxon>
        <taxon>Pseudomonadati</taxon>
        <taxon>Pseudomonadota</taxon>
        <taxon>Alphaproteobacteria</taxon>
        <taxon>Caulobacterales</taxon>
        <taxon>Caulobacteraceae</taxon>
        <taxon>Brevundimonas</taxon>
    </lineage>
</organism>
<accession>A0ABR8QX61</accession>
<dbReference type="EMBL" id="JACSQU010000001">
    <property type="protein sequence ID" value="MBD7940128.1"/>
    <property type="molecule type" value="Genomic_DNA"/>
</dbReference>
<dbReference type="Proteomes" id="UP000638918">
    <property type="component" value="Unassembled WGS sequence"/>
</dbReference>
<keyword evidence="3" id="KW-1185">Reference proteome</keyword>
<protein>
    <recommendedName>
        <fullName evidence="4">DUF883 domain-containing protein</fullName>
    </recommendedName>
</protein>
<sequence length="98" mass="10629">MSMSNDPLANTDGAPSPEDITEERSTLGDRLQGTADEILAAGARPRPLRQAVREDATEVREWARRHGAEACDAIRDEPMRMTLYALGIGVLIGLLAAR</sequence>
<feature type="region of interest" description="Disordered" evidence="1">
    <location>
        <begin position="1"/>
        <end position="52"/>
    </location>
</feature>
<evidence type="ECO:0008006" key="4">
    <source>
        <dbReference type="Google" id="ProtNLM"/>
    </source>
</evidence>
<reference evidence="2 3" key="1">
    <citation type="submission" date="2020-08" db="EMBL/GenBank/DDBJ databases">
        <title>A Genomic Blueprint of the Chicken Gut Microbiome.</title>
        <authorList>
            <person name="Gilroy R."/>
            <person name="Ravi A."/>
            <person name="Getino M."/>
            <person name="Pursley I."/>
            <person name="Horton D.L."/>
            <person name="Alikhan N.-F."/>
            <person name="Baker D."/>
            <person name="Gharbi K."/>
            <person name="Hall N."/>
            <person name="Watson M."/>
            <person name="Adriaenssens E.M."/>
            <person name="Foster-Nyarko E."/>
            <person name="Jarju S."/>
            <person name="Secka A."/>
            <person name="Antonio M."/>
            <person name="Oren A."/>
            <person name="Chaudhuri R."/>
            <person name="La Ragione R.M."/>
            <person name="Hildebrand F."/>
            <person name="Pallen M.J."/>
        </authorList>
    </citation>
    <scope>NUCLEOTIDE SEQUENCE [LARGE SCALE GENOMIC DNA]</scope>
    <source>
        <strain evidence="2 3">Sa3CVA3</strain>
    </source>
</reference>
<dbReference type="RefSeq" id="WP_191742584.1">
    <property type="nucleotide sequence ID" value="NZ_JACSQU010000001.1"/>
</dbReference>
<comment type="caution">
    <text evidence="2">The sequence shown here is derived from an EMBL/GenBank/DDBJ whole genome shotgun (WGS) entry which is preliminary data.</text>
</comment>